<dbReference type="AlphaFoldDB" id="A0A3B1CZV3"/>
<dbReference type="GO" id="GO:0003841">
    <property type="term" value="F:1-acylglycerol-3-phosphate O-acyltransferase activity"/>
    <property type="evidence" value="ECO:0007669"/>
    <property type="project" value="UniProtKB-EC"/>
</dbReference>
<name>A0A3B1CZV3_9ZZZZ</name>
<evidence type="ECO:0000259" key="4">
    <source>
        <dbReference type="SMART" id="SM00563"/>
    </source>
</evidence>
<dbReference type="PANTHER" id="PTHR10434">
    <property type="entry name" value="1-ACYL-SN-GLYCEROL-3-PHOSPHATE ACYLTRANSFERASE"/>
    <property type="match status" value="1"/>
</dbReference>
<dbReference type="Pfam" id="PF01553">
    <property type="entry name" value="Acyltransferase"/>
    <property type="match status" value="1"/>
</dbReference>
<feature type="coiled-coil region" evidence="3">
    <location>
        <begin position="207"/>
        <end position="234"/>
    </location>
</feature>
<sequence>MEEKDNGFYISAPLRFLMSAARLVCFPLVDFFLKVINRSRAVGLENISGLNGGVVFASNHISGIDTLLIPAFAARRFSAEPFCAPGKEELFKIPVVGLILRVWGSFPVKRRSRDIQSMKRIAYYAKHYRIMLFPEGTRTKTGALGKGRSGAGWVIYNAKSTVIPTLVINTEKYFWPGRKRPWLRVPYTVVFGAPLNLGRFYAMPNSKETSQAIADEIMRQIAKLKEKYRDLQID</sequence>
<protein>
    <submittedName>
        <fullName evidence="5">Acyl-CoA:1-acyl-sn-glycerol-3-phosphate acyltransferase</fullName>
        <ecNumber evidence="5">2.3.1.51</ecNumber>
    </submittedName>
</protein>
<accession>A0A3B1CZV3</accession>
<reference evidence="5" key="1">
    <citation type="submission" date="2018-06" db="EMBL/GenBank/DDBJ databases">
        <authorList>
            <person name="Zhirakovskaya E."/>
        </authorList>
    </citation>
    <scope>NUCLEOTIDE SEQUENCE</scope>
</reference>
<dbReference type="PANTHER" id="PTHR10434:SF11">
    <property type="entry name" value="1-ACYL-SN-GLYCEROL-3-PHOSPHATE ACYLTRANSFERASE"/>
    <property type="match status" value="1"/>
</dbReference>
<proteinExistence type="predicted"/>
<dbReference type="InterPro" id="IPR002123">
    <property type="entry name" value="Plipid/glycerol_acylTrfase"/>
</dbReference>
<keyword evidence="2 5" id="KW-0012">Acyltransferase</keyword>
<dbReference type="CDD" id="cd07989">
    <property type="entry name" value="LPLAT_AGPAT-like"/>
    <property type="match status" value="1"/>
</dbReference>
<dbReference type="EC" id="2.3.1.51" evidence="5"/>
<feature type="domain" description="Phospholipid/glycerol acyltransferase" evidence="4">
    <location>
        <begin position="54"/>
        <end position="170"/>
    </location>
</feature>
<keyword evidence="1 5" id="KW-0808">Transferase</keyword>
<evidence type="ECO:0000256" key="3">
    <source>
        <dbReference type="SAM" id="Coils"/>
    </source>
</evidence>
<organism evidence="5">
    <name type="scientific">hydrothermal vent metagenome</name>
    <dbReference type="NCBI Taxonomy" id="652676"/>
    <lineage>
        <taxon>unclassified sequences</taxon>
        <taxon>metagenomes</taxon>
        <taxon>ecological metagenomes</taxon>
    </lineage>
</organism>
<keyword evidence="3" id="KW-0175">Coiled coil</keyword>
<gene>
    <name evidence="5" type="ORF">MNBD_NITROSPINAE04-2216</name>
</gene>
<dbReference type="EMBL" id="UOGA01000281">
    <property type="protein sequence ID" value="VAX24885.1"/>
    <property type="molecule type" value="Genomic_DNA"/>
</dbReference>
<dbReference type="SUPFAM" id="SSF69593">
    <property type="entry name" value="Glycerol-3-phosphate (1)-acyltransferase"/>
    <property type="match status" value="1"/>
</dbReference>
<evidence type="ECO:0000256" key="1">
    <source>
        <dbReference type="ARBA" id="ARBA00022679"/>
    </source>
</evidence>
<dbReference type="GO" id="GO:0006654">
    <property type="term" value="P:phosphatidic acid biosynthetic process"/>
    <property type="evidence" value="ECO:0007669"/>
    <property type="project" value="TreeGrafter"/>
</dbReference>
<dbReference type="SMART" id="SM00563">
    <property type="entry name" value="PlsC"/>
    <property type="match status" value="1"/>
</dbReference>
<evidence type="ECO:0000313" key="5">
    <source>
        <dbReference type="EMBL" id="VAX24885.1"/>
    </source>
</evidence>
<evidence type="ECO:0000256" key="2">
    <source>
        <dbReference type="ARBA" id="ARBA00023315"/>
    </source>
</evidence>